<feature type="region of interest" description="Disordered" evidence="1">
    <location>
        <begin position="24"/>
        <end position="59"/>
    </location>
</feature>
<evidence type="ECO:0008006" key="5">
    <source>
        <dbReference type="Google" id="ProtNLM"/>
    </source>
</evidence>
<sequence>MPLRRLLALVICAACLCGVAAGCGKDGHRSNGSKSESYRDDGYLGMSNSNPGIPGPNMTDNYGADADFMRKTISKVPGVEGSRIVFHGADVYVTLKLRQGSDARDPAAVQSQAESALRFNFPRYHVHVRSVED</sequence>
<organism evidence="3 4">
    <name type="scientific">Cohnella kolymensis</name>
    <dbReference type="NCBI Taxonomy" id="1590652"/>
    <lineage>
        <taxon>Bacteria</taxon>
        <taxon>Bacillati</taxon>
        <taxon>Bacillota</taxon>
        <taxon>Bacilli</taxon>
        <taxon>Bacillales</taxon>
        <taxon>Paenibacillaceae</taxon>
        <taxon>Cohnella</taxon>
    </lineage>
</organism>
<name>A0ABR5A1Q9_9BACL</name>
<evidence type="ECO:0000313" key="4">
    <source>
        <dbReference type="Proteomes" id="UP000054526"/>
    </source>
</evidence>
<gene>
    <name evidence="3" type="ORF">SD71_19185</name>
</gene>
<feature type="chain" id="PRO_5045792068" description="Sporulation protein" evidence="2">
    <location>
        <begin position="21"/>
        <end position="133"/>
    </location>
</feature>
<evidence type="ECO:0000256" key="1">
    <source>
        <dbReference type="SAM" id="MobiDB-lite"/>
    </source>
</evidence>
<feature type="signal peptide" evidence="2">
    <location>
        <begin position="1"/>
        <end position="20"/>
    </location>
</feature>
<protein>
    <recommendedName>
        <fullName evidence="5">Sporulation protein</fullName>
    </recommendedName>
</protein>
<evidence type="ECO:0000256" key="2">
    <source>
        <dbReference type="SAM" id="SignalP"/>
    </source>
</evidence>
<accession>A0ABR5A1Q9</accession>
<dbReference type="Proteomes" id="UP000054526">
    <property type="component" value="Unassembled WGS sequence"/>
</dbReference>
<keyword evidence="4" id="KW-1185">Reference proteome</keyword>
<keyword evidence="2" id="KW-0732">Signal</keyword>
<proteinExistence type="predicted"/>
<evidence type="ECO:0000313" key="3">
    <source>
        <dbReference type="EMBL" id="KIL34578.1"/>
    </source>
</evidence>
<comment type="caution">
    <text evidence="3">The sequence shown here is derived from an EMBL/GenBank/DDBJ whole genome shotgun (WGS) entry which is preliminary data.</text>
</comment>
<reference evidence="3 4" key="1">
    <citation type="submission" date="2014-12" db="EMBL/GenBank/DDBJ databases">
        <title>Draft genome sequence of Cohnella kolymensis strain B-2846.</title>
        <authorList>
            <person name="Karlyshev A.V."/>
            <person name="Kudryashova E.B."/>
        </authorList>
    </citation>
    <scope>NUCLEOTIDE SEQUENCE [LARGE SCALE GENOMIC DNA]</scope>
    <source>
        <strain evidence="3 4">VKM B-2846</strain>
    </source>
</reference>
<dbReference type="RefSeq" id="WP_041066806.1">
    <property type="nucleotide sequence ID" value="NZ_JXAL01000029.1"/>
</dbReference>
<dbReference type="PROSITE" id="PS51257">
    <property type="entry name" value="PROKAR_LIPOPROTEIN"/>
    <property type="match status" value="1"/>
</dbReference>
<dbReference type="EMBL" id="JXAL01000029">
    <property type="protein sequence ID" value="KIL34578.1"/>
    <property type="molecule type" value="Genomic_DNA"/>
</dbReference>